<accession>A0A819DQF2</accession>
<evidence type="ECO:0000313" key="3">
    <source>
        <dbReference type="EMBL" id="CAF3828852.1"/>
    </source>
</evidence>
<keyword evidence="1" id="KW-0812">Transmembrane</keyword>
<dbReference type="EMBL" id="CAJOAZ010001557">
    <property type="protein sequence ID" value="CAF3828852.1"/>
    <property type="molecule type" value="Genomic_DNA"/>
</dbReference>
<reference evidence="3" key="1">
    <citation type="submission" date="2021-02" db="EMBL/GenBank/DDBJ databases">
        <authorList>
            <person name="Nowell W R."/>
        </authorList>
    </citation>
    <scope>NUCLEOTIDE SEQUENCE</scope>
</reference>
<dbReference type="Proteomes" id="UP000663844">
    <property type="component" value="Unassembled WGS sequence"/>
</dbReference>
<evidence type="ECO:0000259" key="2">
    <source>
        <dbReference type="Pfam" id="PF04982"/>
    </source>
</evidence>
<proteinExistence type="predicted"/>
<protein>
    <recommendedName>
        <fullName evidence="2">HPP transmembrane region domain-containing protein</fullName>
    </recommendedName>
</protein>
<comment type="caution">
    <text evidence="3">The sequence shown here is derived from an EMBL/GenBank/DDBJ whole genome shotgun (WGS) entry which is preliminary data.</text>
</comment>
<name>A0A819DQF2_9BILA</name>
<feature type="transmembrane region" description="Helical" evidence="1">
    <location>
        <begin position="121"/>
        <end position="142"/>
    </location>
</feature>
<feature type="transmembrane region" description="Helical" evidence="1">
    <location>
        <begin position="214"/>
        <end position="236"/>
    </location>
</feature>
<feature type="transmembrane region" description="Helical" evidence="1">
    <location>
        <begin position="87"/>
        <end position="109"/>
    </location>
</feature>
<dbReference type="AlphaFoldDB" id="A0A819DQF2"/>
<dbReference type="InterPro" id="IPR058581">
    <property type="entry name" value="TM_HPP"/>
</dbReference>
<dbReference type="PANTHER" id="PTHR33741">
    <property type="entry name" value="TRANSMEMBRANE PROTEIN DDB_G0269096-RELATED"/>
    <property type="match status" value="1"/>
</dbReference>
<evidence type="ECO:0000256" key="1">
    <source>
        <dbReference type="SAM" id="Phobius"/>
    </source>
</evidence>
<organism evidence="3 4">
    <name type="scientific">Adineta steineri</name>
    <dbReference type="NCBI Taxonomy" id="433720"/>
    <lineage>
        <taxon>Eukaryota</taxon>
        <taxon>Metazoa</taxon>
        <taxon>Spiralia</taxon>
        <taxon>Gnathifera</taxon>
        <taxon>Rotifera</taxon>
        <taxon>Eurotatoria</taxon>
        <taxon>Bdelloidea</taxon>
        <taxon>Adinetida</taxon>
        <taxon>Adinetidae</taxon>
        <taxon>Adineta</taxon>
    </lineage>
</organism>
<feature type="domain" description="HPP transmembrane region" evidence="2">
    <location>
        <begin position="86"/>
        <end position="246"/>
    </location>
</feature>
<sequence>MSKLESVITEDLSDHTNGDSVSVPLVAIRPGPIVFFSIYSEVLLVNDNMNKIDDLCNETRCYRKKSELIKKYFQKWSGQHKSNESSIQFVECIITFVGTFIALGIISVVHYRILAEHDLTFLLGSFGASCVLLFATPSSPLAQPRNAFFGQLIGATVGCIVRIIFDYIHEQFIAATLSVAISILIMQLTNTLHAPGGATALTMIMTKTTYPWYGFQYVLMPTLSGTVILIIVALIINNLSSKRHYPVTWW</sequence>
<dbReference type="Pfam" id="PF04982">
    <property type="entry name" value="TM_HPP"/>
    <property type="match status" value="1"/>
</dbReference>
<keyword evidence="1" id="KW-0472">Membrane</keyword>
<dbReference type="PANTHER" id="PTHR33741:SF5">
    <property type="entry name" value="TRANSMEMBRANE PROTEIN DDB_G0269096-RELATED"/>
    <property type="match status" value="1"/>
</dbReference>
<gene>
    <name evidence="3" type="ORF">OXD698_LOCUS19926</name>
</gene>
<keyword evidence="1" id="KW-1133">Transmembrane helix</keyword>
<dbReference type="InterPro" id="IPR007065">
    <property type="entry name" value="HPP"/>
</dbReference>
<feature type="transmembrane region" description="Helical" evidence="1">
    <location>
        <begin position="172"/>
        <end position="194"/>
    </location>
</feature>
<feature type="transmembrane region" description="Helical" evidence="1">
    <location>
        <begin position="148"/>
        <end position="165"/>
    </location>
</feature>
<evidence type="ECO:0000313" key="4">
    <source>
        <dbReference type="Proteomes" id="UP000663844"/>
    </source>
</evidence>